<dbReference type="GeneID" id="94425241"/>
<name>A0A2C6LBE1_9APIC</name>
<dbReference type="EMBL" id="MIGC01000738">
    <property type="protein sequence ID" value="PHJ24323.1"/>
    <property type="molecule type" value="Genomic_DNA"/>
</dbReference>
<reference evidence="3 4" key="1">
    <citation type="journal article" date="2017" name="Int. J. Parasitol.">
        <title>The genome of the protozoan parasite Cystoisospora suis and a reverse vaccinology approach to identify vaccine candidates.</title>
        <authorList>
            <person name="Palmieri N."/>
            <person name="Shrestha A."/>
            <person name="Ruttkowski B."/>
            <person name="Beck T."/>
            <person name="Vogl C."/>
            <person name="Tomley F."/>
            <person name="Blake D.P."/>
            <person name="Joachim A."/>
        </authorList>
    </citation>
    <scope>NUCLEOTIDE SEQUENCE [LARGE SCALE GENOMIC DNA]</scope>
    <source>
        <strain evidence="3 4">Wien I</strain>
    </source>
</reference>
<dbReference type="OrthoDB" id="345352at2759"/>
<evidence type="ECO:0000313" key="3">
    <source>
        <dbReference type="EMBL" id="PHJ24323.1"/>
    </source>
</evidence>
<feature type="chain" id="PRO_5012745001" evidence="2">
    <location>
        <begin position="17"/>
        <end position="204"/>
    </location>
</feature>
<keyword evidence="4" id="KW-1185">Reference proteome</keyword>
<dbReference type="AlphaFoldDB" id="A0A2C6LBE1"/>
<evidence type="ECO:0000256" key="1">
    <source>
        <dbReference type="SAM" id="MobiDB-lite"/>
    </source>
</evidence>
<organism evidence="3 4">
    <name type="scientific">Cystoisospora suis</name>
    <dbReference type="NCBI Taxonomy" id="483139"/>
    <lineage>
        <taxon>Eukaryota</taxon>
        <taxon>Sar</taxon>
        <taxon>Alveolata</taxon>
        <taxon>Apicomplexa</taxon>
        <taxon>Conoidasida</taxon>
        <taxon>Coccidia</taxon>
        <taxon>Eucoccidiorida</taxon>
        <taxon>Eimeriorina</taxon>
        <taxon>Sarcocystidae</taxon>
        <taxon>Cystoisospora</taxon>
    </lineage>
</organism>
<feature type="compositionally biased region" description="Low complexity" evidence="1">
    <location>
        <begin position="191"/>
        <end position="204"/>
    </location>
</feature>
<evidence type="ECO:0000256" key="2">
    <source>
        <dbReference type="SAM" id="SignalP"/>
    </source>
</evidence>
<evidence type="ECO:0000313" key="4">
    <source>
        <dbReference type="Proteomes" id="UP000221165"/>
    </source>
</evidence>
<feature type="signal peptide" evidence="2">
    <location>
        <begin position="1"/>
        <end position="16"/>
    </location>
</feature>
<feature type="region of interest" description="Disordered" evidence="1">
    <location>
        <begin position="182"/>
        <end position="204"/>
    </location>
</feature>
<dbReference type="RefSeq" id="XP_067925996.1">
    <property type="nucleotide sequence ID" value="XM_068062030.1"/>
</dbReference>
<proteinExistence type="predicted"/>
<dbReference type="VEuPathDB" id="ToxoDB:CSUI_001827"/>
<keyword evidence="2" id="KW-0732">Signal</keyword>
<comment type="caution">
    <text evidence="3">The sequence shown here is derived from an EMBL/GenBank/DDBJ whole genome shotgun (WGS) entry which is preliminary data.</text>
</comment>
<dbReference type="Proteomes" id="UP000221165">
    <property type="component" value="Unassembled WGS sequence"/>
</dbReference>
<protein>
    <submittedName>
        <fullName evidence="3">Uncharacterized protein</fullName>
    </submittedName>
</protein>
<gene>
    <name evidence="3" type="ORF">CSUI_001827</name>
</gene>
<feature type="non-terminal residue" evidence="3">
    <location>
        <position position="1"/>
    </location>
</feature>
<sequence length="204" mass="22614">LVCLLVSLLSLRHIPSFISLFSSSSSSSHLSFFLFRTSVAILRVEVSRSAYGKREYAVPPRSILNQALTLLFSRQLDGDSIVVVSTHITQDTRFSFIRKKKAKASISLITGLRPSPRLIGNGVVLSDIRSKAGGENRSTRSILTSLVQYIASNFLPQNLIRFKSQLEGRVFYLQLLTVKEGHKKEKESEKNSSQGGFLFSSSSS</sequence>
<accession>A0A2C6LBE1</accession>